<dbReference type="Pfam" id="PF18413">
    <property type="entry name" value="Neuraminidase"/>
    <property type="match status" value="1"/>
</dbReference>
<dbReference type="InterPro" id="IPR046839">
    <property type="entry name" value="ABC_toxin_N"/>
</dbReference>
<dbReference type="Gene3D" id="2.110.10.10">
    <property type="entry name" value="Hemopexin-like domain"/>
    <property type="match status" value="10"/>
</dbReference>
<dbReference type="InterPro" id="IPR041079">
    <property type="entry name" value="Neuraminidase-like"/>
</dbReference>
<name>A0ABQ4AZ43_9ACTN</name>
<dbReference type="PANTHER" id="PTHR22917">
    <property type="entry name" value="HEMOPEXIN DOMAIN-CONTAINING PROTEIN"/>
    <property type="match status" value="1"/>
</dbReference>
<proteinExistence type="predicted"/>
<organism evidence="4 5">
    <name type="scientific">Actinoplanes lobatus</name>
    <dbReference type="NCBI Taxonomy" id="113568"/>
    <lineage>
        <taxon>Bacteria</taxon>
        <taxon>Bacillati</taxon>
        <taxon>Actinomycetota</taxon>
        <taxon>Actinomycetes</taxon>
        <taxon>Micromonosporales</taxon>
        <taxon>Micromonosporaceae</taxon>
        <taxon>Actinoplanes</taxon>
    </lineage>
</organism>
<feature type="domain" description="Neuraminidase-like" evidence="2">
    <location>
        <begin position="1644"/>
        <end position="1704"/>
    </location>
</feature>
<evidence type="ECO:0000313" key="5">
    <source>
        <dbReference type="Proteomes" id="UP000631312"/>
    </source>
</evidence>
<evidence type="ECO:0000256" key="1">
    <source>
        <dbReference type="ARBA" id="ARBA00022729"/>
    </source>
</evidence>
<keyword evidence="5" id="KW-1185">Reference proteome</keyword>
<dbReference type="Proteomes" id="UP000631312">
    <property type="component" value="Unassembled WGS sequence"/>
</dbReference>
<feature type="domain" description="ABC toxin N-terminal" evidence="3">
    <location>
        <begin position="1509"/>
        <end position="1566"/>
    </location>
</feature>
<dbReference type="InterPro" id="IPR051298">
    <property type="entry name" value="Heme_transport/Cell_adhesion"/>
</dbReference>
<evidence type="ECO:0008006" key="6">
    <source>
        <dbReference type="Google" id="ProtNLM"/>
    </source>
</evidence>
<dbReference type="Pfam" id="PF20220">
    <property type="entry name" value="ABC_toxin_N"/>
    <property type="match status" value="1"/>
</dbReference>
<protein>
    <recommendedName>
        <fullName evidence="6">Hemopexin</fullName>
    </recommendedName>
</protein>
<comment type="caution">
    <text evidence="4">The sequence shown here is derived from an EMBL/GenBank/DDBJ whole genome shotgun (WGS) entry which is preliminary data.</text>
</comment>
<accession>A0ABQ4AZ43</accession>
<gene>
    <name evidence="4" type="ORF">Alo02nite_91500</name>
</gene>
<evidence type="ECO:0000259" key="3">
    <source>
        <dbReference type="Pfam" id="PF20220"/>
    </source>
</evidence>
<keyword evidence="1" id="KW-0732">Signal</keyword>
<dbReference type="SUPFAM" id="SSF50923">
    <property type="entry name" value="Hemopexin-like domain"/>
    <property type="match status" value="8"/>
</dbReference>
<dbReference type="EMBL" id="BOMP01000195">
    <property type="protein sequence ID" value="GIE46252.1"/>
    <property type="molecule type" value="Genomic_DNA"/>
</dbReference>
<dbReference type="PANTHER" id="PTHR22917:SF6">
    <property type="entry name" value="EG:8D8.2 PROTEIN-RELATED"/>
    <property type="match status" value="1"/>
</dbReference>
<evidence type="ECO:0000313" key="4">
    <source>
        <dbReference type="EMBL" id="GIE46252.1"/>
    </source>
</evidence>
<dbReference type="InterPro" id="IPR036375">
    <property type="entry name" value="Hemopexin-like_dom_sf"/>
</dbReference>
<sequence length="2434" mass="266181">MEASVNSESSSRSVYSPAAYLAELLKLAGPGPELTGRRPDLAGLPSFEDGYAEVPHLDIVNEILAREIERGGAELPSSVRHERIRAYLRHLGVEPAELYRLYAAPADPDVVARESLGLTADDVATATTPLDLARRLELSSTDVDLALRTLCDGVLDRRAIRVLAVVERLHRTLALSFDVVVGLVGPVDVLPALVPADAGRLRVAAALHTDEKSLTTIVRRYRGRIPGTGPFDPGADPNRMLRLLHRITRLAAALSLSVGELLDIVEAVRLDPALALPILIDTEVTGGDPYQILDQGDPDSALWLVQTLVALAGWLRSAKLTGTVLRDIIGGARPAGLAALRARLDGSTPDVLAILREEFGTPAIEAICVAVAGSLTGAVRVLTGPAGAAELAARRIRGFARFATLLGLSPAEVTAAFRDRDLAAKFGEPLELPPGVDRIDALLERADGTVHLFHGRAFWTYAAGSRELTAGPAAIDALSVRFARLAAVDAAFVDAAGTEWIVGRDTDGRSQSFTRQGGQPEFLPRPQTWGVVRNSFADPAHIDAAFTDEQGHTYLFAGDQYVRYSTADHTTVDEGYPRLIADDWAGLERVDQAFVLDGQTYLLSGDRVLSPGTGEHPLAETWPQVTNALAGTGRVDAGYADGPAMLFFAGNQVFRHSDSIENDGVRVDEGFPRRIASVFADLPAAFADGVQAAFRDANGTVHLFQDGSTVALGPDGASVAPTAERWGRLAPALPSGTVDAVLAGRDGHTYLFSGTHYLRYTGADYTTVDEGYPRLIADDWSGLERVDHAFVLDGQTHLFGGGRMLRYSAADYTIPDAGYPQPAPENWWRLPERLFASLGRVDTVFITRDGRIHLFSGGEFVTSDARRRRWSPPQTLKEQWDSLPFDRVDAAFTGADDRTYVFSGTHYARYSDPAVTRIDDQYPAMIDQFWGRLVSPIARTGRVDAALVAGEHTYLFSGDRYVRWTGTDPGYPRRLAQLSSEPAFAGLTVTLTSVDAAVADRGTVYLISGRQIHAVSTATHRRYPDLALDDVRTAYLDSGGVRIEHPDGWRHYSALEGRTVTTQPDRPRALRTVPAQFRSGLDAVLTTVDGNVFLFKGETCFDTRLGRRLPHPHVDAAVSAGGHTYLFSGDQYVRAAATDPRLADPGYPRRIVGNLLAEPGFAGLPAAFEEEIDARYADGSPSMIDAVLAGERTMYLFAGRTCHAVSTAATATYELDRLGRIRNTIAERGRVDAALVDGEHTYLFSGDQFVRYTGGDYRRVDDGYPRPLADFTLAELPPDGVDAVLRAPDGELYVFAGREYRRGNGPSTPIAGAWGRVANEFDGDRPLDAAFVTADGELYAFRGSQFVRYALGSTLDTVDPGHPLRISGRWGQLPARFQAGVDGAFRLHDQIYLHLGDEVVRLGDDHGEPVTFRDLLPPSADYRIGDLRAIQLARGEPGRDEDELNWCRGFGADPADAFALADRFGVGPSTVHADVWTRLYGPEPDLDAAAAALQTLIAAEAGAVLHGEINVRTRDALVAALLAGLGLRHPRELSDRFLTDVEAGAQAMTSRIGEAIAAVRLYLQRRRARVPGYQEWAAERKRLLYPENHLRPGRTPPFETLEQDLLDGDLGDAAIERAYRRYLDEYTEVSRLIVAGGFADAPNGLVLFGRSRIEPRRYHHRQAELNGPDARWTPWQPVGVPIDADRVHPVRAFGRIFVFWVAPEPRRLRIRYSYQRLDHDWVPAQTLGAGEEGAFKAANLLVRVRTDSILVSCSYTVSADGQTDRRAAAVFTLHPELYVDDTPPDTALALATDLETRTEAAATTDRVAQNFADPVADVVRFDLPAGAESWPWFSVDIRGASHLCRPVTVPETEKPPLRPLRGNPDRLPAWDRIDAGFELPNGDRYCFDNGRGVFTVIPARGGRTPAAQPISARFGRLPQALPVPGPVDAVLTRASGHTYVFIGDTCLRYTGPAFGRVDPGFPQRIEQAAAAEGFPAWPRIDLAFTDVQGNEWFYQESAGVVINSAEPGLKIPIAEFQQGLNLGPDFGRIVTVLVTGPITYVIGETRYARYSFRPGLDWWGEPDRGYPRALRGNVDGLPGDRIISEAFEEQGNTHYIDNHSGTVLSVAPDGGRTTRPLHATSEMTETSRVDAAWLADSRLYLTCGREYHRYTLGADQTIPDFPDPGYPQRMPRDVSAAFRRGEHLYLFTGDHYCRVPAGQEPHTLPTARPVAGAWSSGTSFDGVLDGADALFLFVPGGYHRHAKNVDTPHPYELAALPFELIPLTGGAATELNRKLLTDGLPALLSRTTQQPTVFRGADGQYHWEIFGHGPLLVARKLRAAQRFADARRWYEHILDPADTGAVWQLLPLLDPDAPFTAYRNAVVLDYLGNLLEWADQLFQQNTRDALAEARLLCLLAEDLLPQEHDLTDGIFTIPENEVLTEYRSRIADRLRRQT</sequence>
<dbReference type="Pfam" id="PF00045">
    <property type="entry name" value="Hemopexin"/>
    <property type="match status" value="8"/>
</dbReference>
<dbReference type="SMART" id="SM00120">
    <property type="entry name" value="HX"/>
    <property type="match status" value="15"/>
</dbReference>
<dbReference type="PROSITE" id="PS51642">
    <property type="entry name" value="HEMOPEXIN_2"/>
    <property type="match status" value="10"/>
</dbReference>
<evidence type="ECO:0000259" key="2">
    <source>
        <dbReference type="Pfam" id="PF18413"/>
    </source>
</evidence>
<reference evidence="4 5" key="1">
    <citation type="submission" date="2021-01" db="EMBL/GenBank/DDBJ databases">
        <title>Whole genome shotgun sequence of Actinoplanes lobatus NBRC 12513.</title>
        <authorList>
            <person name="Komaki H."/>
            <person name="Tamura T."/>
        </authorList>
    </citation>
    <scope>NUCLEOTIDE SEQUENCE [LARGE SCALE GENOMIC DNA]</scope>
    <source>
        <strain evidence="4 5">NBRC 12513</strain>
    </source>
</reference>
<dbReference type="InterPro" id="IPR018487">
    <property type="entry name" value="Hemopexin-like_repeat"/>
</dbReference>